<evidence type="ECO:0000313" key="2">
    <source>
        <dbReference type="EMBL" id="VEL21066.1"/>
    </source>
</evidence>
<gene>
    <name evidence="2" type="ORF">PXEA_LOCUS14506</name>
</gene>
<dbReference type="AlphaFoldDB" id="A0A3S5CMK5"/>
<accession>A0A3S5CMK5</accession>
<name>A0A3S5CMK5_9PLAT</name>
<dbReference type="EMBL" id="CAAALY010049424">
    <property type="protein sequence ID" value="VEL21066.1"/>
    <property type="molecule type" value="Genomic_DNA"/>
</dbReference>
<comment type="caution">
    <text evidence="2">The sequence shown here is derived from an EMBL/GenBank/DDBJ whole genome shotgun (WGS) entry which is preliminary data.</text>
</comment>
<proteinExistence type="predicted"/>
<feature type="region of interest" description="Disordered" evidence="1">
    <location>
        <begin position="134"/>
        <end position="158"/>
    </location>
</feature>
<evidence type="ECO:0000256" key="1">
    <source>
        <dbReference type="SAM" id="MobiDB-lite"/>
    </source>
</evidence>
<keyword evidence="3" id="KW-1185">Reference proteome</keyword>
<feature type="compositionally biased region" description="Basic and acidic residues" evidence="1">
    <location>
        <begin position="134"/>
        <end position="146"/>
    </location>
</feature>
<dbReference type="Proteomes" id="UP000784294">
    <property type="component" value="Unassembled WGS sequence"/>
</dbReference>
<protein>
    <submittedName>
        <fullName evidence="2">Uncharacterized protein</fullName>
    </submittedName>
</protein>
<organism evidence="2 3">
    <name type="scientific">Protopolystoma xenopodis</name>
    <dbReference type="NCBI Taxonomy" id="117903"/>
    <lineage>
        <taxon>Eukaryota</taxon>
        <taxon>Metazoa</taxon>
        <taxon>Spiralia</taxon>
        <taxon>Lophotrochozoa</taxon>
        <taxon>Platyhelminthes</taxon>
        <taxon>Monogenea</taxon>
        <taxon>Polyopisthocotylea</taxon>
        <taxon>Polystomatidea</taxon>
        <taxon>Polystomatidae</taxon>
        <taxon>Protopolystoma</taxon>
    </lineage>
</organism>
<sequence length="172" mass="19202">MSNVRLGPLLLLPTSHGRDDLLDVEACDQVLIYVAQLVNFADRACFFEEPRPPILSRVVAIEKNISSLKQRSFMRVLTASLVSVVSGSPATGMNQFRQSNLQTETPFGFDPFSRTLLDKICARLDGLFSVSGRRGERREARDEKPKVARPGLETSRTDGRKWRLKTIVSAPV</sequence>
<evidence type="ECO:0000313" key="3">
    <source>
        <dbReference type="Proteomes" id="UP000784294"/>
    </source>
</evidence>
<reference evidence="2" key="1">
    <citation type="submission" date="2018-11" db="EMBL/GenBank/DDBJ databases">
        <authorList>
            <consortium name="Pathogen Informatics"/>
        </authorList>
    </citation>
    <scope>NUCLEOTIDE SEQUENCE</scope>
</reference>